<dbReference type="NCBIfam" id="NF007031">
    <property type="entry name" value="PRK09496.1-2"/>
    <property type="match status" value="1"/>
</dbReference>
<keyword evidence="4" id="KW-0630">Potassium</keyword>
<dbReference type="PRINTS" id="PR00335">
    <property type="entry name" value="KUPTAKETRKA"/>
</dbReference>
<evidence type="ECO:0000256" key="3">
    <source>
        <dbReference type="ARBA" id="ARBA00022538"/>
    </source>
</evidence>
<dbReference type="Proteomes" id="UP000768471">
    <property type="component" value="Unassembled WGS sequence"/>
</dbReference>
<evidence type="ECO:0000256" key="1">
    <source>
        <dbReference type="ARBA" id="ARBA00017378"/>
    </source>
</evidence>
<dbReference type="PROSITE" id="PS51201">
    <property type="entry name" value="RCK_N"/>
    <property type="match status" value="2"/>
</dbReference>
<dbReference type="Gene3D" id="3.40.50.720">
    <property type="entry name" value="NAD(P)-binding Rossmann-like Domain"/>
    <property type="match status" value="2"/>
</dbReference>
<dbReference type="RefSeq" id="WP_197902125.1">
    <property type="nucleotide sequence ID" value="NZ_JACSGR010000001.1"/>
</dbReference>
<keyword evidence="3" id="KW-0633">Potassium transport</keyword>
<dbReference type="InterPro" id="IPR050721">
    <property type="entry name" value="Trk_Ktr_HKT_K-transport"/>
</dbReference>
<feature type="domain" description="RCK C-terminal" evidence="8">
    <location>
        <begin position="378"/>
        <end position="463"/>
    </location>
</feature>
<accession>A0ABS0N7C1</accession>
<dbReference type="InterPro" id="IPR003148">
    <property type="entry name" value="RCK_N"/>
</dbReference>
<keyword evidence="2" id="KW-0813">Transport</keyword>
<dbReference type="SUPFAM" id="SSF51735">
    <property type="entry name" value="NAD(P)-binding Rossmann-fold domains"/>
    <property type="match status" value="2"/>
</dbReference>
<dbReference type="PANTHER" id="PTHR43833:SF5">
    <property type="entry name" value="TRK SYSTEM POTASSIUM UPTAKE PROTEIN TRKA"/>
    <property type="match status" value="1"/>
</dbReference>
<evidence type="ECO:0000256" key="4">
    <source>
        <dbReference type="ARBA" id="ARBA00022958"/>
    </source>
</evidence>
<evidence type="ECO:0000259" key="7">
    <source>
        <dbReference type="PROSITE" id="PS51201"/>
    </source>
</evidence>
<keyword evidence="5" id="KW-0520">NAD</keyword>
<evidence type="ECO:0000256" key="5">
    <source>
        <dbReference type="ARBA" id="ARBA00023027"/>
    </source>
</evidence>
<name>A0ABS0N7C1_9NEIS</name>
<gene>
    <name evidence="9" type="primary">trkA</name>
    <name evidence="9" type="ORF">H9Q10_00680</name>
</gene>
<feature type="domain" description="RCK C-terminal" evidence="8">
    <location>
        <begin position="152"/>
        <end position="238"/>
    </location>
</feature>
<evidence type="ECO:0000256" key="6">
    <source>
        <dbReference type="ARBA" id="ARBA00023065"/>
    </source>
</evidence>
<proteinExistence type="predicted"/>
<evidence type="ECO:0000259" key="8">
    <source>
        <dbReference type="PROSITE" id="PS51202"/>
    </source>
</evidence>
<keyword evidence="10" id="KW-1185">Reference proteome</keyword>
<dbReference type="EMBL" id="JACSGR010000001">
    <property type="protein sequence ID" value="MBH5328191.1"/>
    <property type="molecule type" value="Genomic_DNA"/>
</dbReference>
<keyword evidence="6" id="KW-0406">Ion transport</keyword>
<evidence type="ECO:0000256" key="2">
    <source>
        <dbReference type="ARBA" id="ARBA00022448"/>
    </source>
</evidence>
<dbReference type="InterPro" id="IPR036291">
    <property type="entry name" value="NAD(P)-bd_dom_sf"/>
</dbReference>
<dbReference type="InterPro" id="IPR006037">
    <property type="entry name" value="RCK_C"/>
</dbReference>
<comment type="caution">
    <text evidence="9">The sequence shown here is derived from an EMBL/GenBank/DDBJ whole genome shotgun (WGS) entry which is preliminary data.</text>
</comment>
<dbReference type="NCBIfam" id="NF007030">
    <property type="entry name" value="PRK09496.1-1"/>
    <property type="match status" value="1"/>
</dbReference>
<protein>
    <recommendedName>
        <fullName evidence="1">Trk system potassium uptake protein TrkA</fullName>
    </recommendedName>
</protein>
<evidence type="ECO:0000313" key="10">
    <source>
        <dbReference type="Proteomes" id="UP000768471"/>
    </source>
</evidence>
<organism evidence="9 10">
    <name type="scientific">Eikenella glucosivorans</name>
    <dbReference type="NCBI Taxonomy" id="2766967"/>
    <lineage>
        <taxon>Bacteria</taxon>
        <taxon>Pseudomonadati</taxon>
        <taxon>Pseudomonadota</taxon>
        <taxon>Betaproteobacteria</taxon>
        <taxon>Neisseriales</taxon>
        <taxon>Neisseriaceae</taxon>
        <taxon>Eikenella</taxon>
    </lineage>
</organism>
<dbReference type="Pfam" id="PF02080">
    <property type="entry name" value="TrkA_C"/>
    <property type="match status" value="2"/>
</dbReference>
<dbReference type="NCBIfam" id="NF007039">
    <property type="entry name" value="PRK09496.3-2"/>
    <property type="match status" value="1"/>
</dbReference>
<feature type="domain" description="RCK N-terminal" evidence="7">
    <location>
        <begin position="242"/>
        <end position="358"/>
    </location>
</feature>
<dbReference type="InterPro" id="IPR036721">
    <property type="entry name" value="RCK_C_sf"/>
</dbReference>
<dbReference type="PANTHER" id="PTHR43833">
    <property type="entry name" value="POTASSIUM CHANNEL PROTEIN 2-RELATED-RELATED"/>
    <property type="match status" value="1"/>
</dbReference>
<dbReference type="Gene3D" id="3.30.70.1450">
    <property type="entry name" value="Regulator of K+ conductance, C-terminal domain"/>
    <property type="match status" value="2"/>
</dbReference>
<sequence>MKILILGSGQVGTAVAQNLVEIPNHDVTVIDNDPDALRNISGKLDVQTLLGNGSSPAVMAEGGAYDTDLLLALTRHDETNLAACKLAASLFNIPNRIARVRLSDYLEYTGREGEEEPVSRGTLDLFDVSESICPEQLVTERLGDLLCHPSALQVLTFAEDKVRMLVVRAQSGGRLLGKPIHAIHEHLSAGIDCQICAVYRNNKLIMPTPQTVIQQGDEVFVAAATSQVAEVLRELRPQQQPMRRVMIAGGGQIGFRLSRQLEQHFDVKIIENNEKRAEWLSENLNSALVLHGSAVDESLLEGEYIDEIDVFCALTNDDENNIMAGMLAKSLGAKRVIAIVNRSSYVDLLQGNTIDIVVSPHLVTIGSILAHIRRGDVEAVHPLRGGSSEAIEIVAHGDRDTSKLVGRRVRSVRWPNGCHVAAVVRGEEVFMGHQDVELADGDHIILFVARRRVVSELEKLIQVRMGFFG</sequence>
<dbReference type="PROSITE" id="PS51202">
    <property type="entry name" value="RCK_C"/>
    <property type="match status" value="2"/>
</dbReference>
<evidence type="ECO:0000313" key="9">
    <source>
        <dbReference type="EMBL" id="MBH5328191.1"/>
    </source>
</evidence>
<dbReference type="Pfam" id="PF02254">
    <property type="entry name" value="TrkA_N"/>
    <property type="match status" value="2"/>
</dbReference>
<reference evidence="9 10" key="1">
    <citation type="submission" date="2020-09" db="EMBL/GenBank/DDBJ databases">
        <title>Eikenella S3660 sp. nov., isolated from a throat swab.</title>
        <authorList>
            <person name="Buhl M."/>
        </authorList>
    </citation>
    <scope>NUCLEOTIDE SEQUENCE [LARGE SCALE GENOMIC DNA]</scope>
    <source>
        <strain evidence="9 10">S3360</strain>
    </source>
</reference>
<feature type="domain" description="RCK N-terminal" evidence="7">
    <location>
        <begin position="1"/>
        <end position="119"/>
    </location>
</feature>
<dbReference type="NCBIfam" id="NF007032">
    <property type="entry name" value="PRK09496.1-4"/>
    <property type="match status" value="1"/>
</dbReference>
<dbReference type="InterPro" id="IPR006036">
    <property type="entry name" value="K_uptake_TrkA"/>
</dbReference>
<dbReference type="SUPFAM" id="SSF116726">
    <property type="entry name" value="TrkA C-terminal domain-like"/>
    <property type="match status" value="2"/>
</dbReference>